<evidence type="ECO:0000256" key="1">
    <source>
        <dbReference type="SAM" id="MobiDB-lite"/>
    </source>
</evidence>
<sequence>MSPLPTLRDVGRADDSSFPFHIEDEQSDLHLLTVTSQLFFNHQPIYLSSSFRLHFIHLFWRRFRRSRASQLNFILTKHLIPSQRHCLSVPAMFKFPLQIARRRVRHPVSFLRRCLTSSSVSDRAMYVNQAVNELQTAQGTTSTGRLVNRICTRLANDRATTRTEQLIWLAKHALETSTARESRSNRDNEQKSHEAFASQDNRTTSSEPTKSDSAGRQS</sequence>
<dbReference type="EMBL" id="ML975335">
    <property type="protein sequence ID" value="KAF1832604.1"/>
    <property type="molecule type" value="Genomic_DNA"/>
</dbReference>
<accession>A0A6A5KDS9</accession>
<feature type="compositionally biased region" description="Basic and acidic residues" evidence="1">
    <location>
        <begin position="177"/>
        <end position="194"/>
    </location>
</feature>
<reference evidence="2" key="1">
    <citation type="submission" date="2020-01" db="EMBL/GenBank/DDBJ databases">
        <authorList>
            <consortium name="DOE Joint Genome Institute"/>
            <person name="Haridas S."/>
            <person name="Albert R."/>
            <person name="Binder M."/>
            <person name="Bloem J."/>
            <person name="Labutti K."/>
            <person name="Salamov A."/>
            <person name="Andreopoulos B."/>
            <person name="Baker S.E."/>
            <person name="Barry K."/>
            <person name="Bills G."/>
            <person name="Bluhm B.H."/>
            <person name="Cannon C."/>
            <person name="Castanera R."/>
            <person name="Culley D.E."/>
            <person name="Daum C."/>
            <person name="Ezra D."/>
            <person name="Gonzalez J.B."/>
            <person name="Henrissat B."/>
            <person name="Kuo A."/>
            <person name="Liang C."/>
            <person name="Lipzen A."/>
            <person name="Lutzoni F."/>
            <person name="Magnuson J."/>
            <person name="Mondo S."/>
            <person name="Nolan M."/>
            <person name="Ohm R."/>
            <person name="Pangilinan J."/>
            <person name="Park H.-J."/>
            <person name="Ramirez L."/>
            <person name="Alfaro M."/>
            <person name="Sun H."/>
            <person name="Tritt A."/>
            <person name="Yoshinaga Y."/>
            <person name="Zwiers L.-H."/>
            <person name="Turgeon B.G."/>
            <person name="Goodwin S.B."/>
            <person name="Spatafora J.W."/>
            <person name="Crous P.W."/>
            <person name="Grigoriev I.V."/>
        </authorList>
    </citation>
    <scope>NUCLEOTIDE SEQUENCE</scope>
    <source>
        <strain evidence="2">P77</strain>
    </source>
</reference>
<dbReference type="AlphaFoldDB" id="A0A6A5KDS9"/>
<gene>
    <name evidence="2" type="ORF">BDW02DRAFT_570891</name>
</gene>
<organism evidence="2 3">
    <name type="scientific">Decorospora gaudefroyi</name>
    <dbReference type="NCBI Taxonomy" id="184978"/>
    <lineage>
        <taxon>Eukaryota</taxon>
        <taxon>Fungi</taxon>
        <taxon>Dikarya</taxon>
        <taxon>Ascomycota</taxon>
        <taxon>Pezizomycotina</taxon>
        <taxon>Dothideomycetes</taxon>
        <taxon>Pleosporomycetidae</taxon>
        <taxon>Pleosporales</taxon>
        <taxon>Pleosporineae</taxon>
        <taxon>Pleosporaceae</taxon>
        <taxon>Decorospora</taxon>
    </lineage>
</organism>
<feature type="region of interest" description="Disordered" evidence="1">
    <location>
        <begin position="177"/>
        <end position="218"/>
    </location>
</feature>
<name>A0A6A5KDS9_9PLEO</name>
<keyword evidence="3" id="KW-1185">Reference proteome</keyword>
<dbReference type="Proteomes" id="UP000800040">
    <property type="component" value="Unassembled WGS sequence"/>
</dbReference>
<evidence type="ECO:0000313" key="3">
    <source>
        <dbReference type="Proteomes" id="UP000800040"/>
    </source>
</evidence>
<feature type="compositionally biased region" description="Polar residues" evidence="1">
    <location>
        <begin position="198"/>
        <end position="218"/>
    </location>
</feature>
<dbReference type="OrthoDB" id="3685840at2759"/>
<proteinExistence type="predicted"/>
<evidence type="ECO:0000313" key="2">
    <source>
        <dbReference type="EMBL" id="KAF1832604.1"/>
    </source>
</evidence>
<protein>
    <submittedName>
        <fullName evidence="2">Uncharacterized protein</fullName>
    </submittedName>
</protein>